<keyword evidence="1" id="KW-1133">Transmembrane helix</keyword>
<evidence type="ECO:0000256" key="1">
    <source>
        <dbReference type="SAM" id="Phobius"/>
    </source>
</evidence>
<proteinExistence type="predicted"/>
<keyword evidence="1" id="KW-0812">Transmembrane</keyword>
<dbReference type="RefSeq" id="WP_121197593.1">
    <property type="nucleotide sequence ID" value="NZ_RBKU01000001.1"/>
</dbReference>
<reference evidence="2 3" key="1">
    <citation type="submission" date="2018-10" db="EMBL/GenBank/DDBJ databases">
        <title>Genomic Encyclopedia of Archaeal and Bacterial Type Strains, Phase II (KMG-II): from individual species to whole genera.</title>
        <authorList>
            <person name="Goeker M."/>
        </authorList>
    </citation>
    <scope>NUCLEOTIDE SEQUENCE [LARGE SCALE GENOMIC DNA]</scope>
    <source>
        <strain evidence="2 3">DSM 18602</strain>
    </source>
</reference>
<evidence type="ECO:0000313" key="3">
    <source>
        <dbReference type="Proteomes" id="UP000268007"/>
    </source>
</evidence>
<accession>A0A495IZK1</accession>
<comment type="caution">
    <text evidence="2">The sequence shown here is derived from an EMBL/GenBank/DDBJ whole genome shotgun (WGS) entry which is preliminary data.</text>
</comment>
<sequence>MAKKVEFVGGLISGVIVPVITYVVFEVVFKGLVFLNRPAIPYFIAIAVNLFILRYFIRNDKEVAGYGLIISTLIIALIIFKLKC</sequence>
<dbReference type="Proteomes" id="UP000268007">
    <property type="component" value="Unassembled WGS sequence"/>
</dbReference>
<dbReference type="EMBL" id="RBKU01000001">
    <property type="protein sequence ID" value="RKR81943.1"/>
    <property type="molecule type" value="Genomic_DNA"/>
</dbReference>
<evidence type="ECO:0008006" key="4">
    <source>
        <dbReference type="Google" id="ProtNLM"/>
    </source>
</evidence>
<gene>
    <name evidence="2" type="ORF">BDD43_2105</name>
</gene>
<dbReference type="OrthoDB" id="797879at2"/>
<name>A0A495IZK1_9SPHI</name>
<dbReference type="AlphaFoldDB" id="A0A495IZK1"/>
<evidence type="ECO:0000313" key="2">
    <source>
        <dbReference type="EMBL" id="RKR81943.1"/>
    </source>
</evidence>
<feature type="transmembrane region" description="Helical" evidence="1">
    <location>
        <begin position="6"/>
        <end position="28"/>
    </location>
</feature>
<keyword evidence="1" id="KW-0472">Membrane</keyword>
<protein>
    <recommendedName>
        <fullName evidence="4">Stationary phase survival protein SurE</fullName>
    </recommendedName>
</protein>
<feature type="transmembrane region" description="Helical" evidence="1">
    <location>
        <begin position="40"/>
        <end position="57"/>
    </location>
</feature>
<organism evidence="2 3">
    <name type="scientific">Mucilaginibacter gracilis</name>
    <dbReference type="NCBI Taxonomy" id="423350"/>
    <lineage>
        <taxon>Bacteria</taxon>
        <taxon>Pseudomonadati</taxon>
        <taxon>Bacteroidota</taxon>
        <taxon>Sphingobacteriia</taxon>
        <taxon>Sphingobacteriales</taxon>
        <taxon>Sphingobacteriaceae</taxon>
        <taxon>Mucilaginibacter</taxon>
    </lineage>
</organism>
<keyword evidence="3" id="KW-1185">Reference proteome</keyword>
<feature type="transmembrane region" description="Helical" evidence="1">
    <location>
        <begin position="63"/>
        <end position="82"/>
    </location>
</feature>